<feature type="transmembrane region" description="Helical" evidence="6">
    <location>
        <begin position="369"/>
        <end position="391"/>
    </location>
</feature>
<feature type="transmembrane region" description="Helical" evidence="6">
    <location>
        <begin position="235"/>
        <end position="256"/>
    </location>
</feature>
<comment type="subcellular location">
    <subcellularLocation>
        <location evidence="1">Membrane</location>
        <topology evidence="1">Multi-pass membrane protein</topology>
    </subcellularLocation>
</comment>
<dbReference type="InterPro" id="IPR036259">
    <property type="entry name" value="MFS_trans_sf"/>
</dbReference>
<dbReference type="PROSITE" id="PS50850">
    <property type="entry name" value="MFS"/>
    <property type="match status" value="1"/>
</dbReference>
<gene>
    <name evidence="8" type="ORF">C7C56_006895</name>
</gene>
<feature type="transmembrane region" description="Helical" evidence="6">
    <location>
        <begin position="276"/>
        <end position="299"/>
    </location>
</feature>
<protein>
    <submittedName>
        <fullName evidence="8">MFS transporter</fullName>
    </submittedName>
</protein>
<dbReference type="SUPFAM" id="SSF103473">
    <property type="entry name" value="MFS general substrate transporter"/>
    <property type="match status" value="1"/>
</dbReference>
<feature type="transmembrane region" description="Helical" evidence="6">
    <location>
        <begin position="168"/>
        <end position="187"/>
    </location>
</feature>
<proteinExistence type="predicted"/>
<dbReference type="PANTHER" id="PTHR19432">
    <property type="entry name" value="SUGAR TRANSPORTER"/>
    <property type="match status" value="1"/>
</dbReference>
<feature type="transmembrane region" description="Helical" evidence="6">
    <location>
        <begin position="331"/>
        <end position="357"/>
    </location>
</feature>
<keyword evidence="2" id="KW-0813">Transport</keyword>
<feature type="transmembrane region" description="Helical" evidence="6">
    <location>
        <begin position="67"/>
        <end position="83"/>
    </location>
</feature>
<keyword evidence="3 6" id="KW-0812">Transmembrane</keyword>
<organism evidence="8 9">
    <name type="scientific">Massilia glaciei</name>
    <dbReference type="NCBI Taxonomy" id="1524097"/>
    <lineage>
        <taxon>Bacteria</taxon>
        <taxon>Pseudomonadati</taxon>
        <taxon>Pseudomonadota</taxon>
        <taxon>Betaproteobacteria</taxon>
        <taxon>Burkholderiales</taxon>
        <taxon>Oxalobacteraceae</taxon>
        <taxon>Telluria group</taxon>
        <taxon>Massilia</taxon>
    </lineage>
</organism>
<feature type="transmembrane region" description="Helical" evidence="6">
    <location>
        <begin position="35"/>
        <end position="55"/>
    </location>
</feature>
<feature type="transmembrane region" description="Helical" evidence="6">
    <location>
        <begin position="306"/>
        <end position="325"/>
    </location>
</feature>
<evidence type="ECO:0000256" key="2">
    <source>
        <dbReference type="ARBA" id="ARBA00022448"/>
    </source>
</evidence>
<evidence type="ECO:0000313" key="9">
    <source>
        <dbReference type="Proteomes" id="UP000241421"/>
    </source>
</evidence>
<keyword evidence="9" id="KW-1185">Reference proteome</keyword>
<evidence type="ECO:0000313" key="8">
    <source>
        <dbReference type="EMBL" id="PWF49349.1"/>
    </source>
</evidence>
<keyword evidence="5 6" id="KW-0472">Membrane</keyword>
<evidence type="ECO:0000256" key="4">
    <source>
        <dbReference type="ARBA" id="ARBA00022989"/>
    </source>
</evidence>
<dbReference type="Proteomes" id="UP000241421">
    <property type="component" value="Unassembled WGS sequence"/>
</dbReference>
<keyword evidence="4 6" id="KW-1133">Transmembrane helix</keyword>
<dbReference type="PANTHER" id="PTHR19432:SF35">
    <property type="entry name" value="SOLUTE CARRIER FAMILY 45 MEMBER 3 ISOFORM X1"/>
    <property type="match status" value="1"/>
</dbReference>
<reference evidence="8 9" key="1">
    <citation type="submission" date="2018-04" db="EMBL/GenBank/DDBJ databases">
        <title>Massilia violaceinigra sp. nov., a novel purple-pigmented bacterium isolated from Tianshan glacier, Xinjiang, China.</title>
        <authorList>
            <person name="Wang H."/>
        </authorList>
    </citation>
    <scope>NUCLEOTIDE SEQUENCE [LARGE SCALE GENOMIC DNA]</scope>
    <source>
        <strain evidence="8 9">B448-2</strain>
    </source>
</reference>
<feature type="domain" description="Major facilitator superfamily (MFS) profile" evidence="7">
    <location>
        <begin position="229"/>
        <end position="421"/>
    </location>
</feature>
<dbReference type="OrthoDB" id="7584869at2"/>
<dbReference type="Pfam" id="PF07690">
    <property type="entry name" value="MFS_1"/>
    <property type="match status" value="1"/>
</dbReference>
<evidence type="ECO:0000256" key="5">
    <source>
        <dbReference type="ARBA" id="ARBA00023136"/>
    </source>
</evidence>
<comment type="caution">
    <text evidence="8">The sequence shown here is derived from an EMBL/GenBank/DDBJ whole genome shotgun (WGS) entry which is preliminary data.</text>
</comment>
<dbReference type="Gene3D" id="1.20.1250.20">
    <property type="entry name" value="MFS general substrate transporter like domains"/>
    <property type="match status" value="1"/>
</dbReference>
<evidence type="ECO:0000256" key="1">
    <source>
        <dbReference type="ARBA" id="ARBA00004141"/>
    </source>
</evidence>
<dbReference type="GO" id="GO:0016020">
    <property type="term" value="C:membrane"/>
    <property type="evidence" value="ECO:0007669"/>
    <property type="project" value="UniProtKB-SubCell"/>
</dbReference>
<dbReference type="InterPro" id="IPR011701">
    <property type="entry name" value="MFS"/>
</dbReference>
<evidence type="ECO:0000256" key="6">
    <source>
        <dbReference type="SAM" id="Phobius"/>
    </source>
</evidence>
<dbReference type="AlphaFoldDB" id="A0A2U2HPF0"/>
<dbReference type="GO" id="GO:0022857">
    <property type="term" value="F:transmembrane transporter activity"/>
    <property type="evidence" value="ECO:0007669"/>
    <property type="project" value="InterPro"/>
</dbReference>
<evidence type="ECO:0000259" key="7">
    <source>
        <dbReference type="PROSITE" id="PS50850"/>
    </source>
</evidence>
<dbReference type="InterPro" id="IPR020846">
    <property type="entry name" value="MFS_dom"/>
</dbReference>
<sequence length="421" mass="45675">MSLGFMGIQFAFALQNGNVARIFQTMGAELDKIGYLLLAAPITGLIVQPIVGYMSDRTWGRFGRRRPYFIIGSLFAGAALIGMPHTTVLWIAAFTLWVMDAAINISMEPFRAFVGDLLPKEQVTQGFAFQTFFIGVGGVAASILPYAFTNWFGVANTAPAGEIPDSVVYSFYCGAAAFFFAVLWTVLKTKEYSPDEMRMFHPEPELAAEARPSSGIVGFFKDYATMPKVMVQLSIVQFFTWFTWFAMWGYATAAFTQHVYGTSDTTSALYNEGANWWGVCSSIYAGSSAIFAFILPVIAARTSRKATHAICLAVGGLSFISVFFISNPMMLVLPFLGVGLAWASTLSMPYAVLAVTIPARKMGMYMGMFNMAIAIPQIVAGSILGFLLTSVFDGKAIMMLVVGGASMLIAAAASLWVQEAE</sequence>
<accession>A0A2U2HPF0</accession>
<feature type="transmembrane region" description="Helical" evidence="6">
    <location>
        <begin position="397"/>
        <end position="417"/>
    </location>
</feature>
<feature type="transmembrane region" description="Helical" evidence="6">
    <location>
        <begin position="127"/>
        <end position="148"/>
    </location>
</feature>
<name>A0A2U2HPF0_9BURK</name>
<dbReference type="EMBL" id="PXWF02000092">
    <property type="protein sequence ID" value="PWF49349.1"/>
    <property type="molecule type" value="Genomic_DNA"/>
</dbReference>
<evidence type="ECO:0000256" key="3">
    <source>
        <dbReference type="ARBA" id="ARBA00022692"/>
    </source>
</evidence>
<feature type="transmembrane region" description="Helical" evidence="6">
    <location>
        <begin position="89"/>
        <end position="107"/>
    </location>
</feature>